<dbReference type="PRINTS" id="PR00080">
    <property type="entry name" value="SDRFAMILY"/>
</dbReference>
<proteinExistence type="inferred from homology"/>
<dbReference type="Pfam" id="PF13561">
    <property type="entry name" value="adh_short_C2"/>
    <property type="match status" value="1"/>
</dbReference>
<name>A0ABU0YRY9_9PROT</name>
<dbReference type="InterPro" id="IPR020904">
    <property type="entry name" value="Sc_DH/Rdtase_CS"/>
</dbReference>
<dbReference type="GO" id="GO:0016491">
    <property type="term" value="F:oxidoreductase activity"/>
    <property type="evidence" value="ECO:0007669"/>
    <property type="project" value="UniProtKB-KW"/>
</dbReference>
<dbReference type="PROSITE" id="PS00061">
    <property type="entry name" value="ADH_SHORT"/>
    <property type="match status" value="1"/>
</dbReference>
<dbReference type="CDD" id="cd05233">
    <property type="entry name" value="SDR_c"/>
    <property type="match status" value="1"/>
</dbReference>
<dbReference type="PANTHER" id="PTHR42760">
    <property type="entry name" value="SHORT-CHAIN DEHYDROGENASES/REDUCTASES FAMILY MEMBER"/>
    <property type="match status" value="1"/>
</dbReference>
<dbReference type="InterPro" id="IPR036291">
    <property type="entry name" value="NAD(P)-bd_dom_sf"/>
</dbReference>
<accession>A0ABU0YRY9</accession>
<comment type="caution">
    <text evidence="3">The sequence shown here is derived from an EMBL/GenBank/DDBJ whole genome shotgun (WGS) entry which is preliminary data.</text>
</comment>
<dbReference type="RefSeq" id="WP_379958580.1">
    <property type="nucleotide sequence ID" value="NZ_JAUYVI010000006.1"/>
</dbReference>
<dbReference type="SUPFAM" id="SSF51735">
    <property type="entry name" value="NAD(P)-binding Rossmann-fold domains"/>
    <property type="match status" value="1"/>
</dbReference>
<evidence type="ECO:0000313" key="3">
    <source>
        <dbReference type="EMBL" id="MDQ7249957.1"/>
    </source>
</evidence>
<dbReference type="EMBL" id="JAUYVI010000006">
    <property type="protein sequence ID" value="MDQ7249957.1"/>
    <property type="molecule type" value="Genomic_DNA"/>
</dbReference>
<protein>
    <submittedName>
        <fullName evidence="3">SDR family oxidoreductase</fullName>
        <ecNumber evidence="3">1.-.-.-</ecNumber>
    </submittedName>
</protein>
<dbReference type="InterPro" id="IPR002347">
    <property type="entry name" value="SDR_fam"/>
</dbReference>
<dbReference type="PANTHER" id="PTHR42760:SF133">
    <property type="entry name" value="3-OXOACYL-[ACYL-CARRIER-PROTEIN] REDUCTASE"/>
    <property type="match status" value="1"/>
</dbReference>
<evidence type="ECO:0000256" key="1">
    <source>
        <dbReference type="ARBA" id="ARBA00006484"/>
    </source>
</evidence>
<keyword evidence="2 3" id="KW-0560">Oxidoreductase</keyword>
<dbReference type="NCBIfam" id="NF005559">
    <property type="entry name" value="PRK07231.1"/>
    <property type="match status" value="1"/>
</dbReference>
<reference evidence="4" key="1">
    <citation type="submission" date="2023-08" db="EMBL/GenBank/DDBJ databases">
        <title>Rhodospirillaceae gen. nov., a novel taxon isolated from the Yangtze River Yuezi River estuary sludge.</title>
        <authorList>
            <person name="Ruan L."/>
        </authorList>
    </citation>
    <scope>NUCLEOTIDE SEQUENCE [LARGE SCALE GENOMIC DNA]</scope>
    <source>
        <strain evidence="4">R-7</strain>
    </source>
</reference>
<dbReference type="Proteomes" id="UP001230156">
    <property type="component" value="Unassembled WGS sequence"/>
</dbReference>
<organism evidence="3 4">
    <name type="scientific">Dongia sedimenti</name>
    <dbReference type="NCBI Taxonomy" id="3064282"/>
    <lineage>
        <taxon>Bacteria</taxon>
        <taxon>Pseudomonadati</taxon>
        <taxon>Pseudomonadota</taxon>
        <taxon>Alphaproteobacteria</taxon>
        <taxon>Rhodospirillales</taxon>
        <taxon>Dongiaceae</taxon>
        <taxon>Dongia</taxon>
    </lineage>
</organism>
<sequence>MALLRDQVCIVTGAGQGLGRSIALEMAQEGAVVALLERNADTLEKASAEIKAAGGKAMPYQLDITDYEVYGKVVADLVAKQGRIDVLVNNAAINPPSLTILNDTLENWRRTITINLESVFMGSKLVAPHMVAKKQGRIISVASIQGFASSGEVGSYNAAKGAIIAYTQSMAVELGPYNILVNAVAPGFMRTPMSFVNGVDETETPDFIEWYVKRGKIPLRRTGFPEDVSGTVIFLASSYCRYMTGQLLVVDGGLMTTF</sequence>
<dbReference type="PRINTS" id="PR00081">
    <property type="entry name" value="GDHRDH"/>
</dbReference>
<dbReference type="EC" id="1.-.-.-" evidence="3"/>
<dbReference type="Gene3D" id="3.40.50.720">
    <property type="entry name" value="NAD(P)-binding Rossmann-like Domain"/>
    <property type="match status" value="1"/>
</dbReference>
<evidence type="ECO:0000256" key="2">
    <source>
        <dbReference type="ARBA" id="ARBA00023002"/>
    </source>
</evidence>
<comment type="similarity">
    <text evidence="1">Belongs to the short-chain dehydrogenases/reductases (SDR) family.</text>
</comment>
<evidence type="ECO:0000313" key="4">
    <source>
        <dbReference type="Proteomes" id="UP001230156"/>
    </source>
</evidence>
<keyword evidence="4" id="KW-1185">Reference proteome</keyword>
<gene>
    <name evidence="3" type="ORF">Q8A70_19870</name>
</gene>